<sequence>MGAPLATERQITAAITPWETMVAAALPALELEGLAAANLRNDRTETRRGFCFAAF</sequence>
<proteinExistence type="predicted"/>
<organism evidence="1 2">
    <name type="scientific">Sinorhizobium meliloti CCNWSX0020</name>
    <dbReference type="NCBI Taxonomy" id="1107881"/>
    <lineage>
        <taxon>Bacteria</taxon>
        <taxon>Pseudomonadati</taxon>
        <taxon>Pseudomonadota</taxon>
        <taxon>Alphaproteobacteria</taxon>
        <taxon>Hyphomicrobiales</taxon>
        <taxon>Rhizobiaceae</taxon>
        <taxon>Sinorhizobium/Ensifer group</taxon>
        <taxon>Sinorhizobium</taxon>
    </lineage>
</organism>
<reference evidence="1 2" key="1">
    <citation type="journal article" date="2012" name="J. Bacteriol.">
        <title>Draft Genome Sequence of Sinorhizobium meliloti CCNWSX0020, a Nitrogen-Fixing Symbiont with Copper Tolerance Capability Isolated from Lead-Zinc Mine Tailings.</title>
        <authorList>
            <person name="Li Z."/>
            <person name="Ma Z."/>
            <person name="Hao X."/>
            <person name="Wei G."/>
        </authorList>
    </citation>
    <scope>NUCLEOTIDE SEQUENCE [LARGE SCALE GENOMIC DNA]</scope>
    <source>
        <strain evidence="1 2">CCNWSX0020</strain>
    </source>
</reference>
<protein>
    <submittedName>
        <fullName evidence="1">Uncharacterized protein</fullName>
    </submittedName>
</protein>
<dbReference type="Proteomes" id="UP000004038">
    <property type="component" value="Unassembled WGS sequence"/>
</dbReference>
<evidence type="ECO:0000313" key="1">
    <source>
        <dbReference type="EMBL" id="EHK75506.1"/>
    </source>
</evidence>
<accession>H0G5A7</accession>
<gene>
    <name evidence="1" type="ORF">SM0020_23237</name>
</gene>
<dbReference type="AlphaFoldDB" id="H0G5A7"/>
<name>H0G5A7_RHIML</name>
<evidence type="ECO:0000313" key="2">
    <source>
        <dbReference type="Proteomes" id="UP000004038"/>
    </source>
</evidence>
<dbReference type="EMBL" id="AGVV01000057">
    <property type="protein sequence ID" value="EHK75506.1"/>
    <property type="molecule type" value="Genomic_DNA"/>
</dbReference>